<protein>
    <submittedName>
        <fullName evidence="2">Uncharacterized protein</fullName>
    </submittedName>
</protein>
<dbReference type="AlphaFoldDB" id="A0A915PSZ4"/>
<name>A0A915PSZ4_9BILA</name>
<reference evidence="2" key="1">
    <citation type="submission" date="2022-11" db="UniProtKB">
        <authorList>
            <consortium name="WormBaseParasite"/>
        </authorList>
    </citation>
    <scope>IDENTIFICATION</scope>
</reference>
<proteinExistence type="predicted"/>
<dbReference type="Proteomes" id="UP000887581">
    <property type="component" value="Unplaced"/>
</dbReference>
<evidence type="ECO:0000313" key="2">
    <source>
        <dbReference type="WBParaSite" id="sdigi.contig293.g7154.t1"/>
    </source>
</evidence>
<evidence type="ECO:0000313" key="1">
    <source>
        <dbReference type="Proteomes" id="UP000887581"/>
    </source>
</evidence>
<keyword evidence="1" id="KW-1185">Reference proteome</keyword>
<organism evidence="1 2">
    <name type="scientific">Setaria digitata</name>
    <dbReference type="NCBI Taxonomy" id="48799"/>
    <lineage>
        <taxon>Eukaryota</taxon>
        <taxon>Metazoa</taxon>
        <taxon>Ecdysozoa</taxon>
        <taxon>Nematoda</taxon>
        <taxon>Chromadorea</taxon>
        <taxon>Rhabditida</taxon>
        <taxon>Spirurina</taxon>
        <taxon>Spiruromorpha</taxon>
        <taxon>Filarioidea</taxon>
        <taxon>Setariidae</taxon>
        <taxon>Setaria</taxon>
    </lineage>
</organism>
<sequence length="87" mass="9951">MIFIAHLVQMKATNAKNQTIDSKGKIDLNGYGQTSAANLQAFINENRSPSLFTEDTATVTDTGAQIEKRRRRRRRRQALEVYFSENF</sequence>
<accession>A0A915PSZ4</accession>
<dbReference type="WBParaSite" id="sdigi.contig293.g7154.t1">
    <property type="protein sequence ID" value="sdigi.contig293.g7154.t1"/>
    <property type="gene ID" value="sdigi.contig293.g7154"/>
</dbReference>